<dbReference type="EMBL" id="JAGSMN010000557">
    <property type="protein sequence ID" value="MBR7675949.1"/>
    <property type="molecule type" value="Genomic_DNA"/>
</dbReference>
<proteinExistence type="predicted"/>
<accession>A0A8T4IUW5</accession>
<keyword evidence="2" id="KW-1185">Reference proteome</keyword>
<dbReference type="AlphaFoldDB" id="A0A8T4IUW5"/>
<evidence type="ECO:0000313" key="1">
    <source>
        <dbReference type="EMBL" id="MBR7675949.1"/>
    </source>
</evidence>
<name>A0A8T4IUW5_9ACTN</name>
<gene>
    <name evidence="1" type="ORF">KDA82_23635</name>
</gene>
<evidence type="ECO:0000313" key="2">
    <source>
        <dbReference type="Proteomes" id="UP000675554"/>
    </source>
</evidence>
<reference evidence="1" key="1">
    <citation type="submission" date="2021-04" db="EMBL/GenBank/DDBJ databases">
        <title>Sequencing of actinobacteria type strains.</title>
        <authorList>
            <person name="Nguyen G.-S."/>
            <person name="Wentzel A."/>
        </authorList>
    </citation>
    <scope>NUCLEOTIDE SEQUENCE</scope>
    <source>
        <strain evidence="1">DSM 42095</strain>
    </source>
</reference>
<organism evidence="1 2">
    <name type="scientific">Streptomyces daliensis</name>
    <dbReference type="NCBI Taxonomy" id="299421"/>
    <lineage>
        <taxon>Bacteria</taxon>
        <taxon>Bacillati</taxon>
        <taxon>Actinomycetota</taxon>
        <taxon>Actinomycetes</taxon>
        <taxon>Kitasatosporales</taxon>
        <taxon>Streptomycetaceae</taxon>
        <taxon>Streptomyces</taxon>
    </lineage>
</organism>
<dbReference type="Proteomes" id="UP000675554">
    <property type="component" value="Unassembled WGS sequence"/>
</dbReference>
<comment type="caution">
    <text evidence="1">The sequence shown here is derived from an EMBL/GenBank/DDBJ whole genome shotgun (WGS) entry which is preliminary data.</text>
</comment>
<protein>
    <submittedName>
        <fullName evidence="1">Uncharacterized protein</fullName>
    </submittedName>
</protein>
<sequence>MGRIPWAQLPGAVREAVARHVEDSAYTAVDALGGGGGASAVAAVLSTGTRAVPAPSS</sequence>